<evidence type="ECO:0000313" key="1">
    <source>
        <dbReference type="EMBL" id="SEG45376.1"/>
    </source>
</evidence>
<dbReference type="GO" id="GO:0016874">
    <property type="term" value="F:ligase activity"/>
    <property type="evidence" value="ECO:0007669"/>
    <property type="project" value="UniProtKB-KW"/>
</dbReference>
<reference evidence="1" key="2">
    <citation type="submission" date="2016-10" db="EMBL/GenBank/DDBJ databases">
        <authorList>
            <person name="de Groot N.N."/>
        </authorList>
    </citation>
    <scope>NUCLEOTIDE SEQUENCE [LARGE SCALE GENOMIC DNA]</scope>
    <source>
        <strain evidence="1">ATCC 20501</strain>
    </source>
</reference>
<protein>
    <submittedName>
        <fullName evidence="1">2'-5' RNA ligase superfamily protein</fullName>
    </submittedName>
</protein>
<dbReference type="InterPro" id="IPR009097">
    <property type="entry name" value="Cyclic_Pdiesterase"/>
</dbReference>
<dbReference type="SUPFAM" id="SSF55144">
    <property type="entry name" value="LigT-like"/>
    <property type="match status" value="1"/>
</dbReference>
<name>A0A1H6ACA5_9PSEU</name>
<dbReference type="SMR" id="A0A1H6ACA5"/>
<dbReference type="EMBL" id="FOME01000012">
    <property type="protein sequence ID" value="SFE52880.1"/>
    <property type="molecule type" value="Genomic_DNA"/>
</dbReference>
<evidence type="ECO:0000313" key="2">
    <source>
        <dbReference type="EMBL" id="SFE52880.1"/>
    </source>
</evidence>
<dbReference type="EMBL" id="FNVB01000003">
    <property type="protein sequence ID" value="SEG45376.1"/>
    <property type="molecule type" value="Genomic_DNA"/>
</dbReference>
<evidence type="ECO:0000313" key="3">
    <source>
        <dbReference type="Proteomes" id="UP000199690"/>
    </source>
</evidence>
<dbReference type="Proteomes" id="UP000199690">
    <property type="component" value="Unassembled WGS sequence"/>
</dbReference>
<dbReference type="Proteomes" id="UP000236729">
    <property type="component" value="Unassembled WGS sequence"/>
</dbReference>
<organism evidence="1 4">
    <name type="scientific">Saccharopolyspora kobensis</name>
    <dbReference type="NCBI Taxonomy" id="146035"/>
    <lineage>
        <taxon>Bacteria</taxon>
        <taxon>Bacillati</taxon>
        <taxon>Actinomycetota</taxon>
        <taxon>Actinomycetes</taxon>
        <taxon>Pseudonocardiales</taxon>
        <taxon>Pseudonocardiaceae</taxon>
        <taxon>Saccharopolyspora</taxon>
    </lineage>
</organism>
<evidence type="ECO:0000313" key="4">
    <source>
        <dbReference type="Proteomes" id="UP000236729"/>
    </source>
</evidence>
<dbReference type="RefSeq" id="WP_093356678.1">
    <property type="nucleotide sequence ID" value="NZ_FNVB01000003.1"/>
</dbReference>
<reference evidence="3 4" key="1">
    <citation type="submission" date="2016-10" db="EMBL/GenBank/DDBJ databases">
        <authorList>
            <person name="Varghese N."/>
            <person name="Submissions S."/>
        </authorList>
    </citation>
    <scope>NUCLEOTIDE SEQUENCE [LARGE SCALE GENOMIC DNA]</scope>
    <source>
        <strain evidence="4">ATCC 20501</strain>
        <strain evidence="2 3">CGMCC 4.3529</strain>
    </source>
</reference>
<gene>
    <name evidence="1" type="ORF">SAMN02982929_02215</name>
    <name evidence="2" type="ORF">SAMN05216506_11249</name>
</gene>
<sequence length="172" mass="19006">MPREGATALVVPLPEADPLLAAVAARFPDAVRPLPAHVTLLYPFLPADALDDRVFAALDEVFADRPPLRVEFAECHRATGFAALLPDPAEGLSELVGELRRRWPDLLPYGGRFGTDVDLHLTVALNTAEATAEAVAREIVPEFTPIRAHLREARLIALQGRWQLRRRFEFTA</sequence>
<keyword evidence="1" id="KW-0436">Ligase</keyword>
<keyword evidence="3" id="KW-1185">Reference proteome</keyword>
<proteinExistence type="predicted"/>
<dbReference type="Pfam" id="PF13563">
    <property type="entry name" value="2_5_RNA_ligase2"/>
    <property type="match status" value="1"/>
</dbReference>
<dbReference type="Gene3D" id="3.90.1140.10">
    <property type="entry name" value="Cyclic phosphodiesterase"/>
    <property type="match status" value="1"/>
</dbReference>
<accession>A0A1I2BCK1</accession>
<accession>A0A1H6ACA5</accession>
<dbReference type="AlphaFoldDB" id="A0A1H6ACA5"/>